<dbReference type="Pfam" id="PF01391">
    <property type="entry name" value="Collagen"/>
    <property type="match status" value="1"/>
</dbReference>
<dbReference type="Ensembl" id="ENSSORT00005050972.1">
    <property type="protein sequence ID" value="ENSSORP00005049769.1"/>
    <property type="gene ID" value="ENSSORG00005022575.1"/>
</dbReference>
<dbReference type="InParanoid" id="A0A673C936"/>
<keyword evidence="6" id="KW-0176">Collagen</keyword>
<evidence type="ECO:0000256" key="1">
    <source>
        <dbReference type="ARBA" id="ARBA00004498"/>
    </source>
</evidence>
<evidence type="ECO:0000256" key="8">
    <source>
        <dbReference type="SAM" id="MobiDB-lite"/>
    </source>
</evidence>
<name>A0A673C936_9TELE</name>
<feature type="region of interest" description="Disordered" evidence="8">
    <location>
        <begin position="312"/>
        <end position="334"/>
    </location>
</feature>
<dbReference type="InterPro" id="IPR013320">
    <property type="entry name" value="ConA-like_dom_sf"/>
</dbReference>
<evidence type="ECO:0000313" key="11">
    <source>
        <dbReference type="Ensembl" id="ENSSORP00005049769.1"/>
    </source>
</evidence>
<dbReference type="FunFam" id="2.60.120.200:FF:000085">
    <property type="entry name" value="collagen alpha-1(XXVII) chain isoform X1"/>
    <property type="match status" value="1"/>
</dbReference>
<feature type="region of interest" description="Disordered" evidence="8">
    <location>
        <begin position="346"/>
        <end position="423"/>
    </location>
</feature>
<dbReference type="GO" id="GO:0005581">
    <property type="term" value="C:collagen trimer"/>
    <property type="evidence" value="ECO:0007669"/>
    <property type="project" value="UniProtKB-KW"/>
</dbReference>
<reference evidence="11" key="3">
    <citation type="submission" date="2025-09" db="UniProtKB">
        <authorList>
            <consortium name="Ensembl"/>
        </authorList>
    </citation>
    <scope>IDENTIFICATION</scope>
</reference>
<evidence type="ECO:0000259" key="10">
    <source>
        <dbReference type="SMART" id="SM00210"/>
    </source>
</evidence>
<feature type="transmembrane region" description="Helical" evidence="9">
    <location>
        <begin position="691"/>
        <end position="713"/>
    </location>
</feature>
<reference evidence="11" key="2">
    <citation type="submission" date="2025-08" db="UniProtKB">
        <authorList>
            <consortium name="Ensembl"/>
        </authorList>
    </citation>
    <scope>IDENTIFICATION</scope>
</reference>
<dbReference type="InterPro" id="IPR008160">
    <property type="entry name" value="Collagen"/>
</dbReference>
<evidence type="ECO:0000256" key="3">
    <source>
        <dbReference type="ARBA" id="ARBA00022530"/>
    </source>
</evidence>
<keyword evidence="4" id="KW-0732">Signal</keyword>
<dbReference type="Proteomes" id="UP000472271">
    <property type="component" value="Chromosome 4"/>
</dbReference>
<reference evidence="11" key="1">
    <citation type="submission" date="2019-06" db="EMBL/GenBank/DDBJ databases">
        <authorList>
            <consortium name="Wellcome Sanger Institute Data Sharing"/>
        </authorList>
    </citation>
    <scope>NUCLEOTIDE SEQUENCE [LARGE SCALE GENOMIC DNA]</scope>
</reference>
<feature type="domain" description="Thrombospondin-like N-terminal" evidence="10">
    <location>
        <begin position="47"/>
        <end position="217"/>
    </location>
</feature>
<feature type="compositionally biased region" description="Polar residues" evidence="8">
    <location>
        <begin position="312"/>
        <end position="333"/>
    </location>
</feature>
<evidence type="ECO:0000256" key="9">
    <source>
        <dbReference type="SAM" id="Phobius"/>
    </source>
</evidence>
<feature type="region of interest" description="Disordered" evidence="8">
    <location>
        <begin position="570"/>
        <end position="637"/>
    </location>
</feature>
<evidence type="ECO:0000256" key="7">
    <source>
        <dbReference type="ARBA" id="ARBA00023180"/>
    </source>
</evidence>
<keyword evidence="2" id="KW-0964">Secreted</keyword>
<dbReference type="Gene3D" id="2.60.120.200">
    <property type="match status" value="1"/>
</dbReference>
<feature type="transmembrane region" description="Helical" evidence="9">
    <location>
        <begin position="656"/>
        <end position="679"/>
    </location>
</feature>
<keyword evidence="12" id="KW-1185">Reference proteome</keyword>
<proteinExistence type="predicted"/>
<dbReference type="PANTHER" id="PTHR24637">
    <property type="entry name" value="COLLAGEN"/>
    <property type="match status" value="1"/>
</dbReference>
<evidence type="ECO:0000256" key="6">
    <source>
        <dbReference type="ARBA" id="ARBA00023119"/>
    </source>
</evidence>
<accession>A0A673C936</accession>
<organism evidence="11 12">
    <name type="scientific">Sphaeramia orbicularis</name>
    <name type="common">orbiculate cardinalfish</name>
    <dbReference type="NCBI Taxonomy" id="375764"/>
    <lineage>
        <taxon>Eukaryota</taxon>
        <taxon>Metazoa</taxon>
        <taxon>Chordata</taxon>
        <taxon>Craniata</taxon>
        <taxon>Vertebrata</taxon>
        <taxon>Euteleostomi</taxon>
        <taxon>Actinopterygii</taxon>
        <taxon>Neopterygii</taxon>
        <taxon>Teleostei</taxon>
        <taxon>Neoteleostei</taxon>
        <taxon>Acanthomorphata</taxon>
        <taxon>Gobiaria</taxon>
        <taxon>Kurtiformes</taxon>
        <taxon>Apogonoidei</taxon>
        <taxon>Apogonidae</taxon>
        <taxon>Apogoninae</taxon>
        <taxon>Sphaeramia</taxon>
    </lineage>
</organism>
<keyword evidence="7" id="KW-0325">Glycoprotein</keyword>
<evidence type="ECO:0000313" key="12">
    <source>
        <dbReference type="Proteomes" id="UP000472271"/>
    </source>
</evidence>
<dbReference type="PANTHER" id="PTHR24637:SF421">
    <property type="entry name" value="CUTICLE COLLAGEN DPY-2"/>
    <property type="match status" value="1"/>
</dbReference>
<keyword evidence="3" id="KW-0272">Extracellular matrix</keyword>
<dbReference type="AlphaFoldDB" id="A0A673C936"/>
<evidence type="ECO:0000256" key="2">
    <source>
        <dbReference type="ARBA" id="ARBA00022525"/>
    </source>
</evidence>
<evidence type="ECO:0000256" key="5">
    <source>
        <dbReference type="ARBA" id="ARBA00022737"/>
    </source>
</evidence>
<feature type="compositionally biased region" description="Polar residues" evidence="8">
    <location>
        <begin position="401"/>
        <end position="410"/>
    </location>
</feature>
<keyword evidence="5" id="KW-0677">Repeat</keyword>
<dbReference type="SUPFAM" id="SSF49899">
    <property type="entry name" value="Concanavalin A-like lectins/glucanases"/>
    <property type="match status" value="1"/>
</dbReference>
<keyword evidence="9" id="KW-1133">Transmembrane helix</keyword>
<dbReference type="SMART" id="SM00210">
    <property type="entry name" value="TSPN"/>
    <property type="match status" value="1"/>
</dbReference>
<dbReference type="InterPro" id="IPR048287">
    <property type="entry name" value="TSPN-like_N"/>
</dbReference>
<comment type="subcellular location">
    <subcellularLocation>
        <location evidence="1">Secreted</location>
        <location evidence="1">Extracellular space</location>
        <location evidence="1">Extracellular matrix</location>
    </subcellularLocation>
</comment>
<evidence type="ECO:0000256" key="4">
    <source>
        <dbReference type="ARBA" id="ARBA00022729"/>
    </source>
</evidence>
<protein>
    <recommendedName>
        <fullName evidence="10">Thrombospondin-like N-terminal domain-containing protein</fullName>
    </recommendedName>
</protein>
<keyword evidence="9" id="KW-0472">Membrane</keyword>
<keyword evidence="9" id="KW-0812">Transmembrane</keyword>
<sequence>MLSTQLVDSSFPCLIHICLLYPSGVDILYRLGLTAQSSTDYPYDRTSSSLPTHTTLPSAASLPVSGYGVLLDSNSLYEAPAGSLFPPEIGVEFSVVVSLSSWRANNAFLFSVRDDRDRLRFGIQLLPRRVVVYTAEKASIYFSYNWQDGHQHAFAVGVRAHSVSFYADCGTVQQREQTLGRSQTLGDSGGLFTLGRMNSKAAPFNGRVCQLDIYPSAQAAAHYCTYLKKQCRLADTYRLHSPHLGLDIEANDPPSNTLTKPRAGVAATHNTPTKATAAVRLSTGTLETQYSTLSPVVQPHVGDQNHNSTLEQLSHSSLTTSPPQPNSPGSATLSGLEAMDVTHSTTVTTTKSMLVRRPQSDTDQSENSTEEDSSSGVLQSPDATPGLISPVRQNRIKEGLRNNSITNSKNVRFGSDQTNHHLDTNLKANSTTLYRENHVETSEKHDLDGSYDDIDMGGYDYGYEEPDFFYDYDDALRGPKGEPGPPVGNKVYKSKMVCTQTGDKLKEKLTGPTGLPGLVGMIGYPALDGPPGLIGLPGLPGKQGRQSKMKLWFHILKCLTCIQGQRGQLGQEGPVGRPGHRGEVGLPGLQGERGLPGQKGEPGLPGDRGVTGLKGMEGTTGDQGRKGDPGPKGQPVSNTQLKQVVLIQLQNKMQNYFHYLIPFMLIGLTLKWLNYGYAACDQRYPHPQRKLLYSASNSDPIAGTTLLLSLVLLS</sequence>